<dbReference type="Gene3D" id="1.20.272.40">
    <property type="match status" value="1"/>
</dbReference>
<evidence type="ECO:0000259" key="5">
    <source>
        <dbReference type="PROSITE" id="PS51194"/>
    </source>
</evidence>
<accession>A0A7C3GKA5</accession>
<dbReference type="Gene3D" id="3.40.50.300">
    <property type="entry name" value="P-loop containing nucleotide triphosphate hydrolases"/>
    <property type="match status" value="2"/>
</dbReference>
<organism evidence="6">
    <name type="scientific">Sulfurimonas autotrophica</name>
    <dbReference type="NCBI Taxonomy" id="202747"/>
    <lineage>
        <taxon>Bacteria</taxon>
        <taxon>Pseudomonadati</taxon>
        <taxon>Campylobacterota</taxon>
        <taxon>Epsilonproteobacteria</taxon>
        <taxon>Campylobacterales</taxon>
        <taxon>Sulfurimonadaceae</taxon>
        <taxon>Sulfurimonas</taxon>
    </lineage>
</organism>
<keyword evidence="1" id="KW-0547">Nucleotide-binding</keyword>
<dbReference type="SUPFAM" id="SSF52540">
    <property type="entry name" value="P-loop containing nucleoside triphosphate hydrolases"/>
    <property type="match status" value="1"/>
</dbReference>
<gene>
    <name evidence="6" type="ORF">ENJ67_05330</name>
</gene>
<keyword evidence="4" id="KW-0067">ATP-binding</keyword>
<dbReference type="Pfam" id="PF12513">
    <property type="entry name" value="SUV3_C"/>
    <property type="match status" value="1"/>
</dbReference>
<name>A0A7C3GKA5_9BACT</name>
<dbReference type="PANTHER" id="PTHR12131">
    <property type="entry name" value="ATP-DEPENDENT RNA AND DNA HELICASE"/>
    <property type="match status" value="1"/>
</dbReference>
<evidence type="ECO:0000256" key="2">
    <source>
        <dbReference type="ARBA" id="ARBA00022801"/>
    </source>
</evidence>
<dbReference type="InterPro" id="IPR050699">
    <property type="entry name" value="RNA-DNA_Helicase"/>
</dbReference>
<evidence type="ECO:0000313" key="6">
    <source>
        <dbReference type="EMBL" id="HFB54138.1"/>
    </source>
</evidence>
<dbReference type="SMART" id="SM00490">
    <property type="entry name" value="HELICc"/>
    <property type="match status" value="1"/>
</dbReference>
<dbReference type="GO" id="GO:0004386">
    <property type="term" value="F:helicase activity"/>
    <property type="evidence" value="ECO:0007669"/>
    <property type="project" value="UniProtKB-KW"/>
</dbReference>
<dbReference type="AlphaFoldDB" id="A0A7C3GKA5"/>
<feature type="non-terminal residue" evidence="6">
    <location>
        <position position="1"/>
    </location>
</feature>
<dbReference type="GO" id="GO:0016787">
    <property type="term" value="F:hydrolase activity"/>
    <property type="evidence" value="ECO:0007669"/>
    <property type="project" value="UniProtKB-KW"/>
</dbReference>
<dbReference type="Pfam" id="PF00271">
    <property type="entry name" value="Helicase_C"/>
    <property type="match status" value="1"/>
</dbReference>
<proteinExistence type="predicted"/>
<comment type="caution">
    <text evidence="6">The sequence shown here is derived from an EMBL/GenBank/DDBJ whole genome shotgun (WGS) entry which is preliminary data.</text>
</comment>
<evidence type="ECO:0000256" key="3">
    <source>
        <dbReference type="ARBA" id="ARBA00022806"/>
    </source>
</evidence>
<evidence type="ECO:0000256" key="4">
    <source>
        <dbReference type="ARBA" id="ARBA00022840"/>
    </source>
</evidence>
<dbReference type="Pfam" id="PF22527">
    <property type="entry name" value="DEXQc_Suv3"/>
    <property type="match status" value="1"/>
</dbReference>
<dbReference type="InterPro" id="IPR022192">
    <property type="entry name" value="SUV3_C"/>
</dbReference>
<dbReference type="PROSITE" id="PS51194">
    <property type="entry name" value="HELICASE_CTER"/>
    <property type="match status" value="1"/>
</dbReference>
<keyword evidence="2" id="KW-0378">Hydrolase</keyword>
<evidence type="ECO:0000256" key="1">
    <source>
        <dbReference type="ARBA" id="ARBA00022741"/>
    </source>
</evidence>
<dbReference type="InterPro" id="IPR001650">
    <property type="entry name" value="Helicase_C-like"/>
</dbReference>
<dbReference type="EMBL" id="DRNH01000286">
    <property type="protein sequence ID" value="HFB54138.1"/>
    <property type="molecule type" value="Genomic_DNA"/>
</dbReference>
<dbReference type="Proteomes" id="UP000886390">
    <property type="component" value="Unassembled WGS sequence"/>
</dbReference>
<reference evidence="6" key="1">
    <citation type="journal article" date="2020" name="mSystems">
        <title>Genome- and Community-Level Interaction Insights into Carbon Utilization and Element Cycling Functions of Hydrothermarchaeota in Hydrothermal Sediment.</title>
        <authorList>
            <person name="Zhou Z."/>
            <person name="Liu Y."/>
            <person name="Xu W."/>
            <person name="Pan J."/>
            <person name="Luo Z.H."/>
            <person name="Li M."/>
        </authorList>
    </citation>
    <scope>NUCLEOTIDE SEQUENCE [LARGE SCALE GENOMIC DNA]</scope>
    <source>
        <strain evidence="6">HyVt-507</strain>
    </source>
</reference>
<dbReference type="PANTHER" id="PTHR12131:SF1">
    <property type="entry name" value="ATP-DEPENDENT RNA HELICASE SUPV3L1, MITOCHONDRIAL-RELATED"/>
    <property type="match status" value="1"/>
</dbReference>
<dbReference type="InterPro" id="IPR055206">
    <property type="entry name" value="DEXQc_SUV3"/>
</dbReference>
<keyword evidence="3 6" id="KW-0347">Helicase</keyword>
<feature type="domain" description="Helicase C-terminal" evidence="5">
    <location>
        <begin position="96"/>
        <end position="240"/>
    </location>
</feature>
<dbReference type="InterPro" id="IPR027417">
    <property type="entry name" value="P-loop_NTPase"/>
</dbReference>
<dbReference type="GO" id="GO:0005524">
    <property type="term" value="F:ATP binding"/>
    <property type="evidence" value="ECO:0007669"/>
    <property type="project" value="UniProtKB-KW"/>
</dbReference>
<protein>
    <submittedName>
        <fullName evidence="6">Helicase</fullName>
    </submittedName>
</protein>
<sequence length="438" mass="49969">ILDEEATHISSTIEMMNYDVDVDVCVIDEVQMIDDRDRGWAWANAIIGAPAQEVIMTGSPNVKDAIIALADYLGEELEIIEFERKNPLALLEHPTDFKDIQAGTAVVAFSRKDVLKLKQRLSANFDVSVVYGNLSPEVRREEARRFREGETEILVATDAIAMGMNLPIKTILFSKAEKFDGIAQRPLFPSEILQIAGRAGRYGLHENGYVGALNKEALSLIKKNFTKEPKKIKTPFKVMASLDHIKLVSSILEENSLEEILRFFIKNMEFNGPFYAASLDDMLEASRIVDSYDLDIATKYHLACAPLTLKSPYIIEAYETYIHSLEKKEPIYYHPPRLQGSYAQTSDELLRAEDMVKEISLYLWLSYRFEDYFVDAEKARQYRGVINRYIENTLQQTQLAQVCKLCSAPLPLNSKYAICQSCFKKHYTHKRGPRRSPR</sequence>
<dbReference type="Gene3D" id="1.20.58.1080">
    <property type="match status" value="1"/>
</dbReference>